<evidence type="ECO:0000256" key="3">
    <source>
        <dbReference type="ARBA" id="ARBA00023125"/>
    </source>
</evidence>
<dbReference type="GO" id="GO:0042555">
    <property type="term" value="C:MCM complex"/>
    <property type="evidence" value="ECO:0007669"/>
    <property type="project" value="TreeGrafter"/>
</dbReference>
<feature type="compositionally biased region" description="Low complexity" evidence="5">
    <location>
        <begin position="1513"/>
        <end position="1530"/>
    </location>
</feature>
<feature type="transmembrane region" description="Helical" evidence="6">
    <location>
        <begin position="2023"/>
        <end position="2043"/>
    </location>
</feature>
<feature type="region of interest" description="Disordered" evidence="5">
    <location>
        <begin position="151"/>
        <end position="175"/>
    </location>
</feature>
<keyword evidence="9" id="KW-1185">Reference proteome</keyword>
<feature type="compositionally biased region" description="Polar residues" evidence="5">
    <location>
        <begin position="691"/>
        <end position="704"/>
    </location>
</feature>
<organism evidence="8 9">
    <name type="scientific">Symbiodinium microadriaticum</name>
    <name type="common">Dinoflagellate</name>
    <name type="synonym">Zooxanthella microadriatica</name>
    <dbReference type="NCBI Taxonomy" id="2951"/>
    <lineage>
        <taxon>Eukaryota</taxon>
        <taxon>Sar</taxon>
        <taxon>Alveolata</taxon>
        <taxon>Dinophyceae</taxon>
        <taxon>Suessiales</taxon>
        <taxon>Symbiodiniaceae</taxon>
        <taxon>Symbiodinium</taxon>
    </lineage>
</organism>
<dbReference type="PROSITE" id="PS50088">
    <property type="entry name" value="ANK_REPEAT"/>
    <property type="match status" value="1"/>
</dbReference>
<dbReference type="EMBL" id="LSRX01000577">
    <property type="protein sequence ID" value="OLP93536.1"/>
    <property type="molecule type" value="Genomic_DNA"/>
</dbReference>
<feature type="region of interest" description="Disordered" evidence="5">
    <location>
        <begin position="1492"/>
        <end position="1530"/>
    </location>
</feature>
<dbReference type="OrthoDB" id="419324at2759"/>
<keyword evidence="4" id="KW-0040">ANK repeat</keyword>
<dbReference type="GO" id="GO:0003697">
    <property type="term" value="F:single-stranded DNA binding"/>
    <property type="evidence" value="ECO:0007669"/>
    <property type="project" value="TreeGrafter"/>
</dbReference>
<dbReference type="PROSITE" id="PS50297">
    <property type="entry name" value="ANK_REP_REGION"/>
    <property type="match status" value="1"/>
</dbReference>
<name>A0A1Q9DE93_SYMMI</name>
<dbReference type="InterPro" id="IPR031327">
    <property type="entry name" value="MCM"/>
</dbReference>
<dbReference type="SUPFAM" id="SSF48403">
    <property type="entry name" value="Ankyrin repeat"/>
    <property type="match status" value="1"/>
</dbReference>
<dbReference type="InterPro" id="IPR002110">
    <property type="entry name" value="Ankyrin_rpt"/>
</dbReference>
<dbReference type="SMART" id="SM00248">
    <property type="entry name" value="ANK"/>
    <property type="match status" value="2"/>
</dbReference>
<dbReference type="InterPro" id="IPR001208">
    <property type="entry name" value="MCM_dom"/>
</dbReference>
<feature type="transmembrane region" description="Helical" evidence="6">
    <location>
        <begin position="1729"/>
        <end position="1750"/>
    </location>
</feature>
<feature type="domain" description="MCM C-terminal AAA(+) ATPase" evidence="7">
    <location>
        <begin position="2220"/>
        <end position="2275"/>
    </location>
</feature>
<dbReference type="Proteomes" id="UP000186817">
    <property type="component" value="Unassembled WGS sequence"/>
</dbReference>
<dbReference type="GO" id="GO:0005524">
    <property type="term" value="F:ATP binding"/>
    <property type="evidence" value="ECO:0007669"/>
    <property type="project" value="UniProtKB-KW"/>
</dbReference>
<dbReference type="Pfam" id="PF00493">
    <property type="entry name" value="MCM"/>
    <property type="match status" value="2"/>
</dbReference>
<dbReference type="GO" id="GO:0000724">
    <property type="term" value="P:double-strand break repair via homologous recombination"/>
    <property type="evidence" value="ECO:0007669"/>
    <property type="project" value="TreeGrafter"/>
</dbReference>
<dbReference type="InterPro" id="IPR041562">
    <property type="entry name" value="MCM_lid"/>
</dbReference>
<dbReference type="SUPFAM" id="SSF52540">
    <property type="entry name" value="P-loop containing nucleoside triphosphate hydrolases"/>
    <property type="match status" value="1"/>
</dbReference>
<dbReference type="SMART" id="SM00350">
    <property type="entry name" value="MCM"/>
    <property type="match status" value="1"/>
</dbReference>
<dbReference type="InterPro" id="IPR036770">
    <property type="entry name" value="Ankyrin_rpt-contain_sf"/>
</dbReference>
<dbReference type="Gene3D" id="1.25.40.20">
    <property type="entry name" value="Ankyrin repeat-containing domain"/>
    <property type="match status" value="1"/>
</dbReference>
<sequence>MTSEADGATTCPTDATQDVRAAADLSAHGVCCSAIGATRSGLTVACVRDGAGWSLEAGALSLADGGVCCIDEFRHLAAEEKAALYEMVKWWQVGGSSNADIADAADVARAVQPAEATWRAQDDWPFFDSRLVVETSAQFVAASFRIRAGQTDLRSPRSESKAGSRPSPEDDGFQAAVPPQVQLPALKSSSKSVARKTTTRDFRLRHAACCHAHHFVGFERLATELVPRSRHLRDQLRQTLWSLCVVPGNLKSVAEVDREQLDELIESEVERYLRSRLVVCQLTDVMTQDLIAKYNSDSDTEEEAGEEGGGVEGKGLFNIATMAKNSRGSKPWKDALFGDVGGRRGPAPVHPLGAPVNFSKNSLAKRLQMMSINSLAGKVTGAIGQAAGSVADAARQAARNERRQRAKEKGMRQFEHRFFRAFTTGLGQSLFGDREDLVFRFEVAALNVLHTYQGELPLALHSLMGWLPAHVSNSLFVVVLGLPALVASKQTPDKFGMLLNCVNCIANGSGRYVFVSTPSWYLPLSARIGGLGRLHEIRERSLALCGRPVTSVQAVWPSPCEPQEVLEAVDAVWGGRQPGVRAALGLCGGVEAMGEWVLRMTMGCEGLLIRALEVLKTFAPTCEAAYEELAEEGKFQSVEVPASPVLARCMAELAAELVAHRARRRRRLQATSDLEVVKVRSAAEMAFKRGASQTCLKRSQTTAMQEPAPMESKEHGTRRGEKPNILAQLQRGDINSDRATEDEHSQHLRRSVLVGPSGVRLPVGVPGRMGGRIPIHDSPKLRPDIAAPIVEDVNLDEVAPLTAATASSTKLQRTRTAPQLRHPKSFAEQLAEMAALSKRSHQDLKRRRARSAPAQVDMQDFDAGNVIKNTAVALALQDELSKVLSMECSEGPLNLFWRQGRDEGESAELIRLRFNVGALLLFAAQRSALPPGLELPLKYFAATETIGIKEETKPPGPEPPGTGGETSDLEKSGGGQLNTTTLADGAFAMGFSVIFHSMPSSHFARTSPLGAGAFHVGLPHAMLEALSDVLTQRCVGPLGENFTVWTNGSLIVLLSAYLLQEEHVASRHWTRLSGWLQQQHSLFFSSSCCLRVLLAFELLMHYYAKRPDDKLVRLKEVLPFLSRVMSKVKDLPAKLDMCADYCQRPLLHAPKIASEMPGSPKFEPHFAEWGKEFVAGGLAVEMGVPLMDFAKWVGNLKPGRIVYSSPNACPHWDLLLRLNWSVVILSFVVSKHDEISPEQLFRRYRRSVGEKSWWGKRVRTISYILIGDRLGFELENLFASTSQKCVEIPGGCAVPGGTGDPGAPAGTRRKVDSLLDDAVDDEMEDEEEEEEMPEVDHTVTANPDLLCIEETEKCDFMVRPDTEILLCKAPDCLERLLGPMAGAVLGHRASFDREISQEVSGDLQREVARRRAELNRARWSQDKGKLAVRQPLPTASDKQLTFNAEALRSILDHIGAHTSKMLHMAEEIGSDSEDNSALGSCVSSVVPLPALGPIKVPDSGDRDKGEADDTSESRSSSSLSSQTASSLSQQSQSLLLNPALALGQRRRSSVAEEQEEVDIEENPPARRRASLHWAELRQSAKIMLMASRIRKVSRIAAAFAVPKTVPEEVIPDVDLETDARAGEEQGSAGIASFPVEDAAEVATAVHFSEDTQEPQRTEKRQQWRPPTPHPIQSAEGYTTWKFGHEVSGKEKVAASMVLSAWSTFSTWWADTTDRVVLSSPFMRRKQLRWMLSILNIWILFDFSLGVHWHLGRTVLLTAWALQFCIALVSLLGVLAPECFQRYVVAVEIGTAACFSVMFVHLCLSSLVNFYTGISWQQYTVAMMVLKMHPAAIVTTSLGYLYIWARPKTIKLEFYGPLDSCVRRLLLFDIFQMLISAWYCVDFTNNVIAVRDGTMFDNELVDVTGDANGLLSSSRSFPCWRRAFHWYRRSVHAAFTSSSIWQRHPFFPWVCAATILGNHLVILELVFESVDPSAQWRIGPDPKMCTKGQLIHYYSLLLLGTLLLSFVLTLIFRGLSRHVLSRDLHLAALIMMPCFMNIVLLNFPRSYACPYSQMELDRLATPTLHLAMLQAIFVMTLSKIHSVVAIGTSFVLATVTASYAGAVVRGYSGDSVFLFVIVGFQILVHIADHWDSVSAVWASLERTQANAAGVLRCREWQRDTSVDVELRSFRDPLAAARRTNPALQRAFQESLEAPRQRVLKFDWLGWDEPKKLFETDLRAGAMEQQTISVAKPGLTCRLRARCSVVAAQSWAVDPDGASLIQLTGLPAPLLSRFDLILGLRGARTGDEELAEAILGAGDPAAEGQALRFQTLKDFVAAAQESVLRDSPDDNARTLLETYYQKLRGPGLGRSGEVSVTARSLESLIRLSRAHARLMRRHGAVQLQDAVAVVFLHQVCWRSHSPDSSQVLLSESSFGPLCPAHIRRLDMSSDITSGTDYEVVEGAVLWSLGLEKAPFVSQRNSCPCLLPWPPLAVPHLHNIIMDNKEVQIGDPSPSDVQAAAGALAAHAEQTAEESDDYLQAAQTLARHLAAEPDASDLVAAALLRQALGTEVVNPDTDLNAVSAALATHMAEACSSPEHLETVAAALAQHLLKQEVEVPVEGLADVVAKALLTYAAMHCAGDQPEETGFSMEGEATPARITSDPARLLRIHAALRQELMQGIRIGDTVQIRSALNRGASLSAHYYSTRMPARPSVPLHGTPKGPTTSLVNPVDWAVLEGRYKEAMFLLELTDGHMVFNRDEERSCLQVVQMAQRSKQAVVVASQRGQASLLQMLLERSADVAQQNLWGETALHVAARAGQEEVVSLLLQHGAWQKEPRKREVLTHAEAQRMQQVIVAAGVSADYTESILDRQLPGYQEVLQALSETTCKADHDFTVSAILDLAGASRARHI</sequence>
<keyword evidence="3" id="KW-0238">DNA-binding</keyword>
<proteinExistence type="predicted"/>
<comment type="caution">
    <text evidence="8">The sequence shown here is derived from an EMBL/GenBank/DDBJ whole genome shotgun (WGS) entry which is preliminary data.</text>
</comment>
<evidence type="ECO:0000256" key="6">
    <source>
        <dbReference type="SAM" id="Phobius"/>
    </source>
</evidence>
<feature type="transmembrane region" description="Helical" evidence="6">
    <location>
        <begin position="1827"/>
        <end position="1844"/>
    </location>
</feature>
<feature type="region of interest" description="Disordered" evidence="5">
    <location>
        <begin position="948"/>
        <end position="975"/>
    </location>
</feature>
<feature type="transmembrane region" description="Helical" evidence="6">
    <location>
        <begin position="1992"/>
        <end position="2011"/>
    </location>
</feature>
<dbReference type="Pfam" id="PF17855">
    <property type="entry name" value="MCM_lid"/>
    <property type="match status" value="1"/>
</dbReference>
<feature type="region of interest" description="Disordered" evidence="5">
    <location>
        <begin position="690"/>
        <end position="721"/>
    </location>
</feature>
<evidence type="ECO:0000256" key="4">
    <source>
        <dbReference type="PROSITE-ProRule" id="PRU00023"/>
    </source>
</evidence>
<feature type="compositionally biased region" description="Basic and acidic residues" evidence="5">
    <location>
        <begin position="711"/>
        <end position="721"/>
    </location>
</feature>
<reference evidence="8 9" key="1">
    <citation type="submission" date="2016-02" db="EMBL/GenBank/DDBJ databases">
        <title>Genome analysis of coral dinoflagellate symbionts highlights evolutionary adaptations to a symbiotic lifestyle.</title>
        <authorList>
            <person name="Aranda M."/>
            <person name="Li Y."/>
            <person name="Liew Y.J."/>
            <person name="Baumgarten S."/>
            <person name="Simakov O."/>
            <person name="Wilson M."/>
            <person name="Piel J."/>
            <person name="Ashoor H."/>
            <person name="Bougouffa S."/>
            <person name="Bajic V.B."/>
            <person name="Ryu T."/>
            <person name="Ravasi T."/>
            <person name="Bayer T."/>
            <person name="Micklem G."/>
            <person name="Kim H."/>
            <person name="Bhak J."/>
            <person name="Lajeunesse T.C."/>
            <person name="Voolstra C.R."/>
        </authorList>
    </citation>
    <scope>NUCLEOTIDE SEQUENCE [LARGE SCALE GENOMIC DNA]</scope>
    <source>
        <strain evidence="8 9">CCMP2467</strain>
    </source>
</reference>
<dbReference type="PROSITE" id="PS50051">
    <property type="entry name" value="MCM_2"/>
    <property type="match status" value="2"/>
</dbReference>
<evidence type="ECO:0000256" key="2">
    <source>
        <dbReference type="ARBA" id="ARBA00022840"/>
    </source>
</evidence>
<feature type="transmembrane region" description="Helical" evidence="6">
    <location>
        <begin position="1782"/>
        <end position="1807"/>
    </location>
</feature>
<feature type="compositionally biased region" description="Basic and acidic residues" evidence="5">
    <location>
        <begin position="734"/>
        <end position="746"/>
    </location>
</feature>
<evidence type="ECO:0000259" key="7">
    <source>
        <dbReference type="PROSITE" id="PS50051"/>
    </source>
</evidence>
<evidence type="ECO:0000256" key="5">
    <source>
        <dbReference type="SAM" id="MobiDB-lite"/>
    </source>
</evidence>
<dbReference type="PANTHER" id="PTHR11630:SF48">
    <property type="entry name" value="DNA HELICASE MCM9"/>
    <property type="match status" value="1"/>
</dbReference>
<feature type="transmembrane region" description="Helical" evidence="6">
    <location>
        <begin position="1692"/>
        <end position="1709"/>
    </location>
</feature>
<feature type="repeat" description="ANK" evidence="4">
    <location>
        <begin position="2784"/>
        <end position="2809"/>
    </location>
</feature>
<evidence type="ECO:0000256" key="1">
    <source>
        <dbReference type="ARBA" id="ARBA00022741"/>
    </source>
</evidence>
<dbReference type="GO" id="GO:0016787">
    <property type="term" value="F:hydrolase activity"/>
    <property type="evidence" value="ECO:0007669"/>
    <property type="project" value="UniProtKB-KW"/>
</dbReference>
<feature type="transmembrane region" description="Helical" evidence="6">
    <location>
        <begin position="1756"/>
        <end position="1775"/>
    </location>
</feature>
<keyword evidence="8" id="KW-0378">Hydrolase</keyword>
<keyword evidence="8" id="KW-0347">Helicase</keyword>
<evidence type="ECO:0000313" key="9">
    <source>
        <dbReference type="Proteomes" id="UP000186817"/>
    </source>
</evidence>
<dbReference type="Gene3D" id="3.40.50.300">
    <property type="entry name" value="P-loop containing nucleotide triphosphate hydrolases"/>
    <property type="match status" value="2"/>
</dbReference>
<protein>
    <submittedName>
        <fullName evidence="8">DNA helicase MCM9</fullName>
    </submittedName>
</protein>
<feature type="compositionally biased region" description="Basic and acidic residues" evidence="5">
    <location>
        <begin position="1498"/>
        <end position="1507"/>
    </location>
</feature>
<accession>A0A1Q9DE93</accession>
<feature type="domain" description="MCM C-terminal AAA(+) ATPase" evidence="7">
    <location>
        <begin position="13"/>
        <end position="89"/>
    </location>
</feature>
<dbReference type="Pfam" id="PF12796">
    <property type="entry name" value="Ank_2"/>
    <property type="match status" value="1"/>
</dbReference>
<keyword evidence="1" id="KW-0547">Nucleotide-binding</keyword>
<evidence type="ECO:0000313" key="8">
    <source>
        <dbReference type="EMBL" id="OLP93536.1"/>
    </source>
</evidence>
<feature type="compositionally biased region" description="Basic and acidic residues" evidence="5">
    <location>
        <begin position="1647"/>
        <end position="1661"/>
    </location>
</feature>
<feature type="transmembrane region" description="Helical" evidence="6">
    <location>
        <begin position="2082"/>
        <end position="2103"/>
    </location>
</feature>
<keyword evidence="6" id="KW-0812">Transmembrane</keyword>
<feature type="region of interest" description="Disordered" evidence="5">
    <location>
        <begin position="1646"/>
        <end position="1671"/>
    </location>
</feature>
<dbReference type="GO" id="GO:0017116">
    <property type="term" value="F:single-stranded DNA helicase activity"/>
    <property type="evidence" value="ECO:0007669"/>
    <property type="project" value="TreeGrafter"/>
</dbReference>
<keyword evidence="2" id="KW-0067">ATP-binding</keyword>
<keyword evidence="6" id="KW-0472">Membrane</keyword>
<dbReference type="GO" id="GO:0005634">
    <property type="term" value="C:nucleus"/>
    <property type="evidence" value="ECO:0007669"/>
    <property type="project" value="UniProtKB-SubCell"/>
</dbReference>
<keyword evidence="6" id="KW-1133">Transmembrane helix</keyword>
<feature type="region of interest" description="Disordered" evidence="5">
    <location>
        <begin position="729"/>
        <end position="748"/>
    </location>
</feature>
<gene>
    <name evidence="8" type="primary">mcm9</name>
    <name evidence="8" type="ORF">AK812_SmicGene24550</name>
</gene>
<dbReference type="InterPro" id="IPR027417">
    <property type="entry name" value="P-loop_NTPase"/>
</dbReference>
<dbReference type="PANTHER" id="PTHR11630">
    <property type="entry name" value="DNA REPLICATION LICENSING FACTOR MCM FAMILY MEMBER"/>
    <property type="match status" value="1"/>
</dbReference>